<dbReference type="GO" id="GO:0006281">
    <property type="term" value="P:DNA repair"/>
    <property type="evidence" value="ECO:0007669"/>
    <property type="project" value="TreeGrafter"/>
</dbReference>
<dbReference type="Gene3D" id="3.30.2010.10">
    <property type="entry name" value="Metalloproteases ('zincins'), catalytic domain"/>
    <property type="match status" value="1"/>
</dbReference>
<feature type="region of interest" description="Disordered" evidence="1">
    <location>
        <begin position="222"/>
        <end position="264"/>
    </location>
</feature>
<evidence type="ECO:0000256" key="1">
    <source>
        <dbReference type="SAM" id="MobiDB-lite"/>
    </source>
</evidence>
<dbReference type="OrthoDB" id="447842at2759"/>
<dbReference type="GO" id="GO:0005634">
    <property type="term" value="C:nucleus"/>
    <property type="evidence" value="ECO:0007669"/>
    <property type="project" value="TreeGrafter"/>
</dbReference>
<keyword evidence="4" id="KW-1185">Reference proteome</keyword>
<evidence type="ECO:0000313" key="4">
    <source>
        <dbReference type="Proteomes" id="UP000799440"/>
    </source>
</evidence>
<dbReference type="EMBL" id="MU006561">
    <property type="protein sequence ID" value="KAF2752120.1"/>
    <property type="molecule type" value="Genomic_DNA"/>
</dbReference>
<gene>
    <name evidence="3" type="ORF">M011DRAFT_463594</name>
</gene>
<protein>
    <recommendedName>
        <fullName evidence="2">WLM domain-containing protein</fullName>
    </recommendedName>
</protein>
<sequence length="359" mass="39074">MMVMVHELAHCKQMNHSKAFWQVRNLYAADLRDLWAKGYTGEGLWGRGRALETGHIQVGSTAPEDIPEHLCGGAYGRRRKRRKGGKTTQDLSYAEKKQRRILKKFGAGGQALGADDDTKVKLEGTVTKGKPRVAGSARGRELRAAAALARFEVPKKESTPVKEEDPSDSETEDECEEALAEGAATDVDGKRMLDSKGRALVRICEDEDDQDEDAQRELAEFQAIPAERGQPGLSSKKLTVDSSKKSPLSRGTTPSASPLESSTTASLSRVVHLDEIWKRRLPSETADFSGSKTRIRTCPICSFDNDHSSLTCGACSHVLNPDLVPEHWRCGSSTCQGSKYINAGDVGRCGICGASRSVI</sequence>
<reference evidence="3" key="1">
    <citation type="journal article" date="2020" name="Stud. Mycol.">
        <title>101 Dothideomycetes genomes: a test case for predicting lifestyles and emergence of pathogens.</title>
        <authorList>
            <person name="Haridas S."/>
            <person name="Albert R."/>
            <person name="Binder M."/>
            <person name="Bloem J."/>
            <person name="Labutti K."/>
            <person name="Salamov A."/>
            <person name="Andreopoulos B."/>
            <person name="Baker S."/>
            <person name="Barry K."/>
            <person name="Bills G."/>
            <person name="Bluhm B."/>
            <person name="Cannon C."/>
            <person name="Castanera R."/>
            <person name="Culley D."/>
            <person name="Daum C."/>
            <person name="Ezra D."/>
            <person name="Gonzalez J."/>
            <person name="Henrissat B."/>
            <person name="Kuo A."/>
            <person name="Liang C."/>
            <person name="Lipzen A."/>
            <person name="Lutzoni F."/>
            <person name="Magnuson J."/>
            <person name="Mondo S."/>
            <person name="Nolan M."/>
            <person name="Ohm R."/>
            <person name="Pangilinan J."/>
            <person name="Park H.-J."/>
            <person name="Ramirez L."/>
            <person name="Alfaro M."/>
            <person name="Sun H."/>
            <person name="Tritt A."/>
            <person name="Yoshinaga Y."/>
            <person name="Zwiers L.-H."/>
            <person name="Turgeon B."/>
            <person name="Goodwin S."/>
            <person name="Spatafora J."/>
            <person name="Crous P."/>
            <person name="Grigoriev I."/>
        </authorList>
    </citation>
    <scope>NUCLEOTIDE SEQUENCE</scope>
    <source>
        <strain evidence="3">CBS 119925</strain>
    </source>
</reference>
<dbReference type="Proteomes" id="UP000799440">
    <property type="component" value="Unassembled WGS sequence"/>
</dbReference>
<evidence type="ECO:0000313" key="3">
    <source>
        <dbReference type="EMBL" id="KAF2752120.1"/>
    </source>
</evidence>
<feature type="compositionally biased region" description="Basic and acidic residues" evidence="1">
    <location>
        <begin position="152"/>
        <end position="164"/>
    </location>
</feature>
<dbReference type="InterPro" id="IPR013536">
    <property type="entry name" value="WLM_dom"/>
</dbReference>
<dbReference type="CDD" id="cd07344">
    <property type="entry name" value="M48_yhfN_like"/>
    <property type="match status" value="1"/>
</dbReference>
<dbReference type="PROSITE" id="PS51397">
    <property type="entry name" value="WLM"/>
    <property type="match status" value="1"/>
</dbReference>
<feature type="region of interest" description="Disordered" evidence="1">
    <location>
        <begin position="151"/>
        <end position="175"/>
    </location>
</feature>
<evidence type="ECO:0000259" key="2">
    <source>
        <dbReference type="PROSITE" id="PS51397"/>
    </source>
</evidence>
<proteinExistence type="predicted"/>
<dbReference type="AlphaFoldDB" id="A0A6A6VRA9"/>
<dbReference type="Pfam" id="PF08325">
    <property type="entry name" value="WLM"/>
    <property type="match status" value="1"/>
</dbReference>
<dbReference type="PANTHER" id="PTHR46622:SF1">
    <property type="entry name" value="DNA-DEPENDENT METALLOPROTEASE WSS1"/>
    <property type="match status" value="1"/>
</dbReference>
<dbReference type="PANTHER" id="PTHR46622">
    <property type="entry name" value="DNA-DEPENDENT METALLOPROTEASE WSS1"/>
    <property type="match status" value="1"/>
</dbReference>
<feature type="compositionally biased region" description="Polar residues" evidence="1">
    <location>
        <begin position="245"/>
        <end position="264"/>
    </location>
</feature>
<dbReference type="InterPro" id="IPR053000">
    <property type="entry name" value="WSS1-like_metalloprotease"/>
</dbReference>
<accession>A0A6A6VRA9</accession>
<feature type="compositionally biased region" description="Acidic residues" evidence="1">
    <location>
        <begin position="165"/>
        <end position="175"/>
    </location>
</feature>
<dbReference type="GO" id="GO:0008237">
    <property type="term" value="F:metallopeptidase activity"/>
    <property type="evidence" value="ECO:0007669"/>
    <property type="project" value="TreeGrafter"/>
</dbReference>
<feature type="domain" description="WLM" evidence="2">
    <location>
        <begin position="1"/>
        <end position="152"/>
    </location>
</feature>
<name>A0A6A6VRA9_9PLEO</name>
<organism evidence="3 4">
    <name type="scientific">Sporormia fimetaria CBS 119925</name>
    <dbReference type="NCBI Taxonomy" id="1340428"/>
    <lineage>
        <taxon>Eukaryota</taxon>
        <taxon>Fungi</taxon>
        <taxon>Dikarya</taxon>
        <taxon>Ascomycota</taxon>
        <taxon>Pezizomycotina</taxon>
        <taxon>Dothideomycetes</taxon>
        <taxon>Pleosporomycetidae</taxon>
        <taxon>Pleosporales</taxon>
        <taxon>Sporormiaceae</taxon>
        <taxon>Sporormia</taxon>
    </lineage>
</organism>